<dbReference type="EMBL" id="OW240912">
    <property type="protein sequence ID" value="CAH2225067.1"/>
    <property type="molecule type" value="Genomic_DNA"/>
</dbReference>
<dbReference type="Proteomes" id="UP001295444">
    <property type="component" value="Chromosome 01"/>
</dbReference>
<keyword evidence="1" id="KW-0175">Coiled coil</keyword>
<name>A0AAD1VNZ7_PELCU</name>
<evidence type="ECO:0000313" key="3">
    <source>
        <dbReference type="Proteomes" id="UP001295444"/>
    </source>
</evidence>
<organism evidence="2 3">
    <name type="scientific">Pelobates cultripes</name>
    <name type="common">Western spadefoot toad</name>
    <dbReference type="NCBI Taxonomy" id="61616"/>
    <lineage>
        <taxon>Eukaryota</taxon>
        <taxon>Metazoa</taxon>
        <taxon>Chordata</taxon>
        <taxon>Craniata</taxon>
        <taxon>Vertebrata</taxon>
        <taxon>Euteleostomi</taxon>
        <taxon>Amphibia</taxon>
        <taxon>Batrachia</taxon>
        <taxon>Anura</taxon>
        <taxon>Pelobatoidea</taxon>
        <taxon>Pelobatidae</taxon>
        <taxon>Pelobates</taxon>
    </lineage>
</organism>
<keyword evidence="3" id="KW-1185">Reference proteome</keyword>
<evidence type="ECO:0000256" key="1">
    <source>
        <dbReference type="SAM" id="Coils"/>
    </source>
</evidence>
<evidence type="ECO:0000313" key="2">
    <source>
        <dbReference type="EMBL" id="CAH2225067.1"/>
    </source>
</evidence>
<feature type="coiled-coil region" evidence="1">
    <location>
        <begin position="30"/>
        <end position="64"/>
    </location>
</feature>
<accession>A0AAD1VNZ7</accession>
<protein>
    <submittedName>
        <fullName evidence="2">Uncharacterized protein</fullName>
    </submittedName>
</protein>
<dbReference type="AlphaFoldDB" id="A0AAD1VNZ7"/>
<reference evidence="2" key="1">
    <citation type="submission" date="2022-03" db="EMBL/GenBank/DDBJ databases">
        <authorList>
            <person name="Alioto T."/>
            <person name="Alioto T."/>
            <person name="Gomez Garrido J."/>
        </authorList>
    </citation>
    <scope>NUCLEOTIDE SEQUENCE</scope>
</reference>
<gene>
    <name evidence="2" type="ORF">PECUL_23A006065</name>
</gene>
<proteinExistence type="predicted"/>
<sequence length="73" mass="8177">MDAEQNADNLRVYSGMAAALEKLTSEATVLAEHHKKMKEYNVSLKQLNSNFNQVQSRLERVAAIKPGFSKVNL</sequence>